<keyword evidence="4" id="KW-1185">Reference proteome</keyword>
<dbReference type="Proteomes" id="UP001386955">
    <property type="component" value="Unassembled WGS sequence"/>
</dbReference>
<feature type="compositionally biased region" description="Basic and acidic residues" evidence="1">
    <location>
        <begin position="107"/>
        <end position="119"/>
    </location>
</feature>
<evidence type="ECO:0000313" key="3">
    <source>
        <dbReference type="EMBL" id="KAK7389241.1"/>
    </source>
</evidence>
<proteinExistence type="predicted"/>
<dbReference type="AlphaFoldDB" id="A0AAN9S563"/>
<evidence type="ECO:0000256" key="2">
    <source>
        <dbReference type="SAM" id="SignalP"/>
    </source>
</evidence>
<sequence>MAHSLLFVSLAGLFANGSKVAGGDVKKENATCELMEGSGYLKIHNEITRRLHELDLLNEDKGSMAKELKDQVDERSNFQMWGARKCSMKVRMMPSHHAPYALGDTHATMDETKDRDPVKKSKRTPTTKALCWADTDIERQKLGERMGLDTPVVITVNDGY</sequence>
<protein>
    <submittedName>
        <fullName evidence="3">Uncharacterized protein</fullName>
    </submittedName>
</protein>
<organism evidence="3 4">
    <name type="scientific">Psophocarpus tetragonolobus</name>
    <name type="common">Winged bean</name>
    <name type="synonym">Dolichos tetragonolobus</name>
    <dbReference type="NCBI Taxonomy" id="3891"/>
    <lineage>
        <taxon>Eukaryota</taxon>
        <taxon>Viridiplantae</taxon>
        <taxon>Streptophyta</taxon>
        <taxon>Embryophyta</taxon>
        <taxon>Tracheophyta</taxon>
        <taxon>Spermatophyta</taxon>
        <taxon>Magnoliopsida</taxon>
        <taxon>eudicotyledons</taxon>
        <taxon>Gunneridae</taxon>
        <taxon>Pentapetalae</taxon>
        <taxon>rosids</taxon>
        <taxon>fabids</taxon>
        <taxon>Fabales</taxon>
        <taxon>Fabaceae</taxon>
        <taxon>Papilionoideae</taxon>
        <taxon>50 kb inversion clade</taxon>
        <taxon>NPAAA clade</taxon>
        <taxon>indigoferoid/millettioid clade</taxon>
        <taxon>Phaseoleae</taxon>
        <taxon>Psophocarpus</taxon>
    </lineage>
</organism>
<name>A0AAN9S563_PSOTE</name>
<keyword evidence="2" id="KW-0732">Signal</keyword>
<evidence type="ECO:0000313" key="4">
    <source>
        <dbReference type="Proteomes" id="UP001386955"/>
    </source>
</evidence>
<dbReference type="EMBL" id="JAYMYS010000006">
    <property type="protein sequence ID" value="KAK7389241.1"/>
    <property type="molecule type" value="Genomic_DNA"/>
</dbReference>
<feature type="region of interest" description="Disordered" evidence="1">
    <location>
        <begin position="106"/>
        <end position="125"/>
    </location>
</feature>
<feature type="chain" id="PRO_5042961000" evidence="2">
    <location>
        <begin position="23"/>
        <end position="160"/>
    </location>
</feature>
<evidence type="ECO:0000256" key="1">
    <source>
        <dbReference type="SAM" id="MobiDB-lite"/>
    </source>
</evidence>
<accession>A0AAN9S563</accession>
<feature type="signal peptide" evidence="2">
    <location>
        <begin position="1"/>
        <end position="22"/>
    </location>
</feature>
<reference evidence="3 4" key="1">
    <citation type="submission" date="2024-01" db="EMBL/GenBank/DDBJ databases">
        <title>The genomes of 5 underutilized Papilionoideae crops provide insights into root nodulation and disease resistanc.</title>
        <authorList>
            <person name="Jiang F."/>
        </authorList>
    </citation>
    <scope>NUCLEOTIDE SEQUENCE [LARGE SCALE GENOMIC DNA]</scope>
    <source>
        <strain evidence="3">DUOXIRENSHENG_FW03</strain>
        <tissue evidence="3">Leaves</tissue>
    </source>
</reference>
<comment type="caution">
    <text evidence="3">The sequence shown here is derived from an EMBL/GenBank/DDBJ whole genome shotgun (WGS) entry which is preliminary data.</text>
</comment>
<gene>
    <name evidence="3" type="ORF">VNO78_24079</name>
</gene>